<dbReference type="PRINTS" id="PR00987">
    <property type="entry name" value="TRNASYNTHGLU"/>
</dbReference>
<sequence length="175" mass="20504">NSIIAKIWDGKMIVRFDDTNPTKEKTEYVDSILSDLKTMKIDYWKITFTSDYFLLLIKLCENLIRSESAYVEDTPREQMKKERLERTESKNRNNSVDKNLSMWSKMINAEEPFIVRIKLDMKSTNGCLRDPVIYRVGNGEPHLRTENQFKIYPTYDFAIPIVDTVEGVTNSFRSA</sequence>
<dbReference type="InterPro" id="IPR000924">
    <property type="entry name" value="Glu/Gln-tRNA-synth"/>
</dbReference>
<keyword evidence="9" id="KW-1185">Reference proteome</keyword>
<evidence type="ECO:0000313" key="8">
    <source>
        <dbReference type="EMBL" id="MES1923292.1"/>
    </source>
</evidence>
<evidence type="ECO:0000256" key="5">
    <source>
        <dbReference type="ARBA" id="ARBA00023146"/>
    </source>
</evidence>
<comment type="similarity">
    <text evidence="6">Belongs to the class-I aminoacyl-tRNA synthetase family.</text>
</comment>
<dbReference type="SUPFAM" id="SSF52374">
    <property type="entry name" value="Nucleotidylyl transferase"/>
    <property type="match status" value="1"/>
</dbReference>
<dbReference type="Gene3D" id="3.40.50.620">
    <property type="entry name" value="HUPs"/>
    <property type="match status" value="1"/>
</dbReference>
<evidence type="ECO:0000256" key="4">
    <source>
        <dbReference type="ARBA" id="ARBA00022917"/>
    </source>
</evidence>
<dbReference type="Gene3D" id="3.90.800.10">
    <property type="entry name" value="Glutamyl-tRNA Synthetase, Domain 3"/>
    <property type="match status" value="1"/>
</dbReference>
<keyword evidence="1 6" id="KW-0436">Ligase</keyword>
<protein>
    <recommendedName>
        <fullName evidence="7">Glutamyl/glutaminyl-tRNA synthetase class Ib catalytic domain-containing protein</fullName>
    </recommendedName>
</protein>
<keyword evidence="5 6" id="KW-0030">Aminoacyl-tRNA synthetase</keyword>
<organism evidence="8 9">
    <name type="scientific">Bonamia ostreae</name>
    <dbReference type="NCBI Taxonomy" id="126728"/>
    <lineage>
        <taxon>Eukaryota</taxon>
        <taxon>Sar</taxon>
        <taxon>Rhizaria</taxon>
        <taxon>Endomyxa</taxon>
        <taxon>Ascetosporea</taxon>
        <taxon>Haplosporida</taxon>
        <taxon>Bonamia</taxon>
    </lineage>
</organism>
<dbReference type="InterPro" id="IPR050132">
    <property type="entry name" value="Gln/Glu-tRNA_Ligase"/>
</dbReference>
<gene>
    <name evidence="8" type="ORF">MHBO_004841</name>
</gene>
<reference evidence="8 9" key="1">
    <citation type="journal article" date="2024" name="BMC Biol.">
        <title>Comparative genomics of Ascetosporea gives new insight into the evolutionary basis for animal parasitism in Rhizaria.</title>
        <authorList>
            <person name="Hiltunen Thoren M."/>
            <person name="Onut-Brannstrom I."/>
            <person name="Alfjorden A."/>
            <person name="Peckova H."/>
            <person name="Swords F."/>
            <person name="Hooper C."/>
            <person name="Holzer A.S."/>
            <person name="Bass D."/>
            <person name="Burki F."/>
        </authorList>
    </citation>
    <scope>NUCLEOTIDE SEQUENCE [LARGE SCALE GENOMIC DNA]</scope>
    <source>
        <strain evidence="8">20-A016</strain>
    </source>
</reference>
<dbReference type="PANTHER" id="PTHR43097">
    <property type="entry name" value="GLUTAMINE-TRNA LIGASE"/>
    <property type="match status" value="1"/>
</dbReference>
<keyword evidence="3 6" id="KW-0067">ATP-binding</keyword>
<evidence type="ECO:0000313" key="9">
    <source>
        <dbReference type="Proteomes" id="UP001439008"/>
    </source>
</evidence>
<dbReference type="InterPro" id="IPR020058">
    <property type="entry name" value="Glu/Gln-tRNA-synth_Ib_cat-dom"/>
</dbReference>
<dbReference type="Pfam" id="PF00749">
    <property type="entry name" value="tRNA-synt_1c"/>
    <property type="match status" value="1"/>
</dbReference>
<feature type="non-terminal residue" evidence="8">
    <location>
        <position position="175"/>
    </location>
</feature>
<evidence type="ECO:0000256" key="2">
    <source>
        <dbReference type="ARBA" id="ARBA00022741"/>
    </source>
</evidence>
<accession>A0ABV2AUG4</accession>
<evidence type="ECO:0000259" key="7">
    <source>
        <dbReference type="Pfam" id="PF00749"/>
    </source>
</evidence>
<evidence type="ECO:0000256" key="3">
    <source>
        <dbReference type="ARBA" id="ARBA00022840"/>
    </source>
</evidence>
<keyword evidence="2 6" id="KW-0547">Nucleotide-binding</keyword>
<dbReference type="Proteomes" id="UP001439008">
    <property type="component" value="Unassembled WGS sequence"/>
</dbReference>
<dbReference type="InterPro" id="IPR014729">
    <property type="entry name" value="Rossmann-like_a/b/a_fold"/>
</dbReference>
<dbReference type="PANTHER" id="PTHR43097:SF5">
    <property type="entry name" value="GLUTAMATE--TRNA LIGASE"/>
    <property type="match status" value="1"/>
</dbReference>
<keyword evidence="4 6" id="KW-0648">Protein biosynthesis</keyword>
<comment type="caution">
    <text evidence="8">The sequence shown here is derived from an EMBL/GenBank/DDBJ whole genome shotgun (WGS) entry which is preliminary data.</text>
</comment>
<dbReference type="EMBL" id="JBDODL010005472">
    <property type="protein sequence ID" value="MES1923292.1"/>
    <property type="molecule type" value="Genomic_DNA"/>
</dbReference>
<feature type="non-terminal residue" evidence="8">
    <location>
        <position position="1"/>
    </location>
</feature>
<feature type="domain" description="Glutamyl/glutaminyl-tRNA synthetase class Ib catalytic" evidence="7">
    <location>
        <begin position="3"/>
        <end position="174"/>
    </location>
</feature>
<proteinExistence type="inferred from homology"/>
<evidence type="ECO:0000256" key="1">
    <source>
        <dbReference type="ARBA" id="ARBA00022598"/>
    </source>
</evidence>
<evidence type="ECO:0000256" key="6">
    <source>
        <dbReference type="RuleBase" id="RU363037"/>
    </source>
</evidence>
<name>A0ABV2AUG4_9EUKA</name>